<name>I4EGA5_9BACT</name>
<sequence>MISIFGVIAIGLWKYTSGSLPAFSPPSDWVTEYHGVQAVSLFLLLRAFSSGLSALTGMEAISNSVPVFQPPAIRNARVTLFWMGAILAVMFSGISFLATHMAVIPDPNEQATVLSMVTRLLVGESWYFYLVQFATMLILVLAANTSFAGFPRLAAILAQDRYFPHQFLFRGERLAFTTGIIVLAVLAAALEVIFRGSVDALIPLYAVGVFTAFTLAQSGMVVHWWRSRERGWRYSMAINGFGAAMTGVATVVIAVSKFLSGAWIVMVLVPLIIWQLRKIHRHYDNVAEQLRVDAEKVKTRPVTWAQGSTVVVPIDSLNQAAVRAIDYAQGISNDVTVVHVAYDPEDAELLRQRWGEAGMRLPLVLIESPYRELVGPLVNYIEQLHSERDTATMTVVVPEFVPAHLYEVPLHNQTAWRLRTTLWTHPRIVVTSVPYHLMK</sequence>
<evidence type="ECO:0000313" key="7">
    <source>
        <dbReference type="Proteomes" id="UP000004221"/>
    </source>
</evidence>
<evidence type="ECO:0000256" key="3">
    <source>
        <dbReference type="ARBA" id="ARBA00022989"/>
    </source>
</evidence>
<evidence type="ECO:0000256" key="5">
    <source>
        <dbReference type="SAM" id="Phobius"/>
    </source>
</evidence>
<dbReference type="Gene3D" id="1.20.1740.10">
    <property type="entry name" value="Amino acid/polyamine transporter I"/>
    <property type="match status" value="1"/>
</dbReference>
<dbReference type="EMBL" id="CAGS01000185">
    <property type="protein sequence ID" value="CCF83717.1"/>
    <property type="molecule type" value="Genomic_DNA"/>
</dbReference>
<comment type="caution">
    <text evidence="6">The sequence shown here is derived from an EMBL/GenBank/DDBJ whole genome shotgun (WGS) entry which is preliminary data.</text>
</comment>
<keyword evidence="4 5" id="KW-0472">Membrane</keyword>
<feature type="transmembrane region" description="Helical" evidence="5">
    <location>
        <begin position="174"/>
        <end position="194"/>
    </location>
</feature>
<dbReference type="GO" id="GO:0022857">
    <property type="term" value="F:transmembrane transporter activity"/>
    <property type="evidence" value="ECO:0007669"/>
    <property type="project" value="InterPro"/>
</dbReference>
<dbReference type="PANTHER" id="PTHR47704:SF1">
    <property type="entry name" value="POTASSIUM TRANSPORTER KIMA"/>
    <property type="match status" value="1"/>
</dbReference>
<dbReference type="AlphaFoldDB" id="I4EGA5"/>
<dbReference type="GO" id="GO:0016020">
    <property type="term" value="C:membrane"/>
    <property type="evidence" value="ECO:0007669"/>
    <property type="project" value="UniProtKB-SubCell"/>
</dbReference>
<reference evidence="6 7" key="1">
    <citation type="journal article" date="2012" name="ISME J.">
        <title>Nitrification expanded: discovery, physiology and genomics of a nitrite-oxidizing bacterium from the phylum Chloroflexi.</title>
        <authorList>
            <person name="Sorokin D.Y."/>
            <person name="Lucker S."/>
            <person name="Vejmelkova D."/>
            <person name="Kostrikina N.A."/>
            <person name="Kleerebezem R."/>
            <person name="Rijpstra W.I."/>
            <person name="Damste J.S."/>
            <person name="Le Paslier D."/>
            <person name="Muyzer G."/>
            <person name="Wagner M."/>
            <person name="van Loosdrecht M.C."/>
            <person name="Daims H."/>
        </authorList>
    </citation>
    <scope>NUCLEOTIDE SEQUENCE [LARGE SCALE GENOMIC DNA]</scope>
    <source>
        <strain evidence="7">none</strain>
    </source>
</reference>
<organism evidence="6 7">
    <name type="scientific">Nitrolancea hollandica Lb</name>
    <dbReference type="NCBI Taxonomy" id="1129897"/>
    <lineage>
        <taxon>Bacteria</taxon>
        <taxon>Pseudomonadati</taxon>
        <taxon>Thermomicrobiota</taxon>
        <taxon>Thermomicrobia</taxon>
        <taxon>Sphaerobacterales</taxon>
        <taxon>Sphaerobacterineae</taxon>
        <taxon>Sphaerobacteraceae</taxon>
        <taxon>Nitrolancea</taxon>
    </lineage>
</organism>
<feature type="transmembrane region" description="Helical" evidence="5">
    <location>
        <begin position="200"/>
        <end position="222"/>
    </location>
</feature>
<dbReference type="InterPro" id="IPR053153">
    <property type="entry name" value="APC_K+_Transporter"/>
</dbReference>
<evidence type="ECO:0000256" key="2">
    <source>
        <dbReference type="ARBA" id="ARBA00022692"/>
    </source>
</evidence>
<keyword evidence="2 5" id="KW-0812">Transmembrane</keyword>
<feature type="transmembrane region" description="Helical" evidence="5">
    <location>
        <begin position="260"/>
        <end position="276"/>
    </location>
</feature>
<dbReference type="InterPro" id="IPR002293">
    <property type="entry name" value="AA/rel_permease1"/>
</dbReference>
<evidence type="ECO:0000313" key="6">
    <source>
        <dbReference type="EMBL" id="CCF83717.1"/>
    </source>
</evidence>
<dbReference type="Pfam" id="PF13520">
    <property type="entry name" value="AA_permease_2"/>
    <property type="match status" value="1"/>
</dbReference>
<dbReference type="Proteomes" id="UP000004221">
    <property type="component" value="Unassembled WGS sequence"/>
</dbReference>
<proteinExistence type="predicted"/>
<comment type="subcellular location">
    <subcellularLocation>
        <location evidence="1">Membrane</location>
        <topology evidence="1">Multi-pass membrane protein</topology>
    </subcellularLocation>
</comment>
<feature type="transmembrane region" description="Helical" evidence="5">
    <location>
        <begin position="78"/>
        <end position="98"/>
    </location>
</feature>
<feature type="transmembrane region" description="Helical" evidence="5">
    <location>
        <begin position="126"/>
        <end position="153"/>
    </location>
</feature>
<evidence type="ECO:0000256" key="1">
    <source>
        <dbReference type="ARBA" id="ARBA00004141"/>
    </source>
</evidence>
<keyword evidence="7" id="KW-1185">Reference proteome</keyword>
<keyword evidence="3 5" id="KW-1133">Transmembrane helix</keyword>
<gene>
    <name evidence="6" type="ORF">NITHO_2650001</name>
</gene>
<accession>I4EGA5</accession>
<dbReference type="PANTHER" id="PTHR47704">
    <property type="entry name" value="POTASSIUM TRANSPORTER KIMA"/>
    <property type="match status" value="1"/>
</dbReference>
<evidence type="ECO:0000256" key="4">
    <source>
        <dbReference type="ARBA" id="ARBA00023136"/>
    </source>
</evidence>
<protein>
    <submittedName>
        <fullName evidence="6">Amino acid transporter</fullName>
    </submittedName>
</protein>
<feature type="transmembrane region" description="Helical" evidence="5">
    <location>
        <begin position="234"/>
        <end position="254"/>
    </location>
</feature>